<evidence type="ECO:0000313" key="3">
    <source>
        <dbReference type="Proteomes" id="UP000483286"/>
    </source>
</evidence>
<sequence length="157" mass="16927">MRLWPAALVLASAALAAPLTAYGNARFGYLVAAPAGLQAQRSPDNGDGQSWQSADGQVKVSVWGSHAPGVLNQATPAAWMAHSAQGWREQGARLTYRRLLPGAFVLSGFQKDGRIFYQKVLVRNGEEAAVLVVYPVARRAVWDRLAAQVASTLRWGQ</sequence>
<feature type="signal peptide" evidence="1">
    <location>
        <begin position="1"/>
        <end position="21"/>
    </location>
</feature>
<dbReference type="AlphaFoldDB" id="A0A7C9HT06"/>
<dbReference type="Proteomes" id="UP000483286">
    <property type="component" value="Unassembled WGS sequence"/>
</dbReference>
<proteinExistence type="predicted"/>
<comment type="caution">
    <text evidence="2">The sequence shown here is derived from an EMBL/GenBank/DDBJ whole genome shotgun (WGS) entry which is preliminary data.</text>
</comment>
<accession>A0A7C9HT06</accession>
<feature type="chain" id="PRO_5028912238" description="Serine/threonine protein kinase" evidence="1">
    <location>
        <begin position="22"/>
        <end position="157"/>
    </location>
</feature>
<evidence type="ECO:0000313" key="2">
    <source>
        <dbReference type="EMBL" id="MVN88113.1"/>
    </source>
</evidence>
<protein>
    <recommendedName>
        <fullName evidence="4">Serine/threonine protein kinase</fullName>
    </recommendedName>
</protein>
<dbReference type="EMBL" id="WQLB01000023">
    <property type="protein sequence ID" value="MVN88113.1"/>
    <property type="molecule type" value="Genomic_DNA"/>
</dbReference>
<gene>
    <name evidence="2" type="ORF">GO986_15275</name>
</gene>
<name>A0A7C9HT06_9DEIO</name>
<evidence type="ECO:0000256" key="1">
    <source>
        <dbReference type="SAM" id="SignalP"/>
    </source>
</evidence>
<dbReference type="RefSeq" id="WP_157460173.1">
    <property type="nucleotide sequence ID" value="NZ_WQLB01000023.1"/>
</dbReference>
<evidence type="ECO:0008006" key="4">
    <source>
        <dbReference type="Google" id="ProtNLM"/>
    </source>
</evidence>
<keyword evidence="3" id="KW-1185">Reference proteome</keyword>
<reference evidence="2 3" key="1">
    <citation type="submission" date="2019-12" db="EMBL/GenBank/DDBJ databases">
        <title>Deinococcus sp. HMF7620 Genome sequencing and assembly.</title>
        <authorList>
            <person name="Kang H."/>
            <person name="Kim H."/>
            <person name="Joh K."/>
        </authorList>
    </citation>
    <scope>NUCLEOTIDE SEQUENCE [LARGE SCALE GENOMIC DNA]</scope>
    <source>
        <strain evidence="2 3">HMF7620</strain>
    </source>
</reference>
<keyword evidence="1" id="KW-0732">Signal</keyword>
<organism evidence="2 3">
    <name type="scientific">Deinococcus arboris</name>
    <dbReference type="NCBI Taxonomy" id="2682977"/>
    <lineage>
        <taxon>Bacteria</taxon>
        <taxon>Thermotogati</taxon>
        <taxon>Deinococcota</taxon>
        <taxon>Deinococci</taxon>
        <taxon>Deinococcales</taxon>
        <taxon>Deinococcaceae</taxon>
        <taxon>Deinococcus</taxon>
    </lineage>
</organism>